<feature type="region of interest" description="Disordered" evidence="1">
    <location>
        <begin position="65"/>
        <end position="94"/>
    </location>
</feature>
<protein>
    <submittedName>
        <fullName evidence="2">Uncharacterized protein</fullName>
    </submittedName>
</protein>
<proteinExistence type="predicted"/>
<organism evidence="2">
    <name type="scientific">Pantoea sp. BJ2</name>
    <dbReference type="NCBI Taxonomy" id="3141322"/>
    <lineage>
        <taxon>Bacteria</taxon>
        <taxon>Pseudomonadati</taxon>
        <taxon>Pseudomonadota</taxon>
        <taxon>Gammaproteobacteria</taxon>
        <taxon>Enterobacterales</taxon>
        <taxon>Erwiniaceae</taxon>
        <taxon>Pantoea</taxon>
    </lineage>
</organism>
<accession>A0AAU7U2D4</accession>
<sequence>MKNHHEQKLSDLLIGEAVIALLRVKAGISRRALLSKLECMLKAEKDEERARVILLATQDVKKEIAESESPKVGDREHMANFDIDKFGNDDSTRH</sequence>
<evidence type="ECO:0000313" key="2">
    <source>
        <dbReference type="EMBL" id="XBV47148.1"/>
    </source>
</evidence>
<dbReference type="AlphaFoldDB" id="A0AAU7U2D4"/>
<dbReference type="EMBL" id="CP158293">
    <property type="protein sequence ID" value="XBV47148.1"/>
    <property type="molecule type" value="Genomic_DNA"/>
</dbReference>
<reference evidence="2" key="1">
    <citation type="submission" date="2024-06" db="EMBL/GenBank/DDBJ databases">
        <title>Multiomics insights into the TNT degradation mechanism by Pantoea sp. BJ2 isolated from an ammunition destruction site.</title>
        <authorList>
            <person name="Luo J."/>
        </authorList>
    </citation>
    <scope>NUCLEOTIDE SEQUENCE</scope>
    <source>
        <strain evidence="2">BJ2</strain>
        <plasmid evidence="2">plasmindA</plasmid>
    </source>
</reference>
<gene>
    <name evidence="2" type="ORF">AAF463_20000</name>
</gene>
<evidence type="ECO:0000256" key="1">
    <source>
        <dbReference type="SAM" id="MobiDB-lite"/>
    </source>
</evidence>
<name>A0AAU7U2D4_9GAMM</name>
<dbReference type="RefSeq" id="WP_350262294.1">
    <property type="nucleotide sequence ID" value="NZ_CP158293.1"/>
</dbReference>
<geneLocation type="plasmid" evidence="2">
    <name>plasmindA</name>
</geneLocation>
<keyword evidence="2" id="KW-0614">Plasmid</keyword>